<keyword evidence="2" id="KW-1185">Reference proteome</keyword>
<sequence length="435" mass="48017">MDAKEAFDEIRAQFAMRSQLSEAGKRLSAMARRVQESLQRQDESHISDVTRARHVQQRPSTSSMRKLPPPIFRPAAVEALLNYTIPLPVRTEEGKNVRRGASIPYNDRENDMRSNRIGDGYLGHKFVVRPCVSGEGAFQGPKNSFSSTPLASFSSGRKQDQPVDVGANFSHSDGFRSRYTHETIDAQSPRCTLRNDQNMLSIVNGDSDGGTQKPNACGEERDDALYSLGKFDGETMVDCVHHVMQENKCQKAAKEGEKAKGEEENKNNDGLKAEYMEEAPADTARETTRSILAGLDELEKSHHDAVAVMLMRTPLRLRPQNEQTLVTSDAGRRLDLYGAFHGIQPHVQPEQRAAAVNLNLDILSGSEAPRWRPPNGPIDVAATNRGTRVPSNLCQGNVKNVPCFVKGSSSVFNFSGASSSDAYDAKDKWLNVSFL</sequence>
<evidence type="ECO:0000313" key="1">
    <source>
        <dbReference type="EMBL" id="EKF31735.1"/>
    </source>
</evidence>
<dbReference type="AlphaFoldDB" id="K2MXA8"/>
<evidence type="ECO:0000313" key="2">
    <source>
        <dbReference type="Proteomes" id="UP000007350"/>
    </source>
</evidence>
<proteinExistence type="predicted"/>
<reference evidence="1 2" key="1">
    <citation type="journal article" date="2012" name="BMC Genomics">
        <title>Comparative genomic analysis of human infective Trypanosoma cruzi lineages with the bat-restricted subspecies T. cruzi marinkellei.</title>
        <authorList>
            <person name="Franzen O."/>
            <person name="Talavera-Lopez C."/>
            <person name="Ochaya S."/>
            <person name="Butler C.E."/>
            <person name="Messenger L.A."/>
            <person name="Lewis M.D."/>
            <person name="Llewellyn M.S."/>
            <person name="Marinkelle C.J."/>
            <person name="Tyler K.M."/>
            <person name="Miles M.A."/>
            <person name="Andersson B."/>
        </authorList>
    </citation>
    <scope>NUCLEOTIDE SEQUENCE [LARGE SCALE GENOMIC DNA]</scope>
    <source>
        <strain evidence="1 2">B7</strain>
    </source>
</reference>
<dbReference type="Proteomes" id="UP000007350">
    <property type="component" value="Unassembled WGS sequence"/>
</dbReference>
<protein>
    <submittedName>
        <fullName evidence="1">Uncharacterized protein</fullName>
    </submittedName>
</protein>
<accession>K2MXA8</accession>
<dbReference type="OrthoDB" id="243155at2759"/>
<name>K2MXA8_TRYCR</name>
<organism evidence="1 2">
    <name type="scientific">Trypanosoma cruzi marinkellei</name>
    <dbReference type="NCBI Taxonomy" id="85056"/>
    <lineage>
        <taxon>Eukaryota</taxon>
        <taxon>Discoba</taxon>
        <taxon>Euglenozoa</taxon>
        <taxon>Kinetoplastea</taxon>
        <taxon>Metakinetoplastina</taxon>
        <taxon>Trypanosomatida</taxon>
        <taxon>Trypanosomatidae</taxon>
        <taxon>Trypanosoma</taxon>
        <taxon>Schizotrypanum</taxon>
    </lineage>
</organism>
<gene>
    <name evidence="1" type="ORF">MOQ_004424</name>
</gene>
<comment type="caution">
    <text evidence="1">The sequence shown here is derived from an EMBL/GenBank/DDBJ whole genome shotgun (WGS) entry which is preliminary data.</text>
</comment>
<dbReference type="EMBL" id="AHKC01010646">
    <property type="protein sequence ID" value="EKF31735.1"/>
    <property type="molecule type" value="Genomic_DNA"/>
</dbReference>